<reference evidence="2" key="1">
    <citation type="submission" date="2023-06" db="EMBL/GenBank/DDBJ databases">
        <title>Genome-scale phylogeny and comparative genomics of the fungal order Sordariales.</title>
        <authorList>
            <consortium name="Lawrence Berkeley National Laboratory"/>
            <person name="Hensen N."/>
            <person name="Bonometti L."/>
            <person name="Westerberg I."/>
            <person name="Brannstrom I.O."/>
            <person name="Guillou S."/>
            <person name="Cros-Aarteil S."/>
            <person name="Calhoun S."/>
            <person name="Haridas S."/>
            <person name="Kuo A."/>
            <person name="Mondo S."/>
            <person name="Pangilinan J."/>
            <person name="Riley R."/>
            <person name="Labutti K."/>
            <person name="Andreopoulos B."/>
            <person name="Lipzen A."/>
            <person name="Chen C."/>
            <person name="Yanf M."/>
            <person name="Daum C."/>
            <person name="Ng V."/>
            <person name="Clum A."/>
            <person name="Steindorff A."/>
            <person name="Ohm R."/>
            <person name="Martin F."/>
            <person name="Silar P."/>
            <person name="Natvig D."/>
            <person name="Lalanne C."/>
            <person name="Gautier V."/>
            <person name="Ament-Velasquez S.L."/>
            <person name="Kruys A."/>
            <person name="Hutchinson M.I."/>
            <person name="Powell A.J."/>
            <person name="Barry K."/>
            <person name="Miller A.N."/>
            <person name="Grigoriev I.V."/>
            <person name="Debuchy R."/>
            <person name="Gladieux P."/>
            <person name="Thoren M.H."/>
            <person name="Johannesson H."/>
        </authorList>
    </citation>
    <scope>NUCLEOTIDE SEQUENCE</scope>
    <source>
        <strain evidence="2">8032-3</strain>
    </source>
</reference>
<dbReference type="EMBL" id="MU839001">
    <property type="protein sequence ID" value="KAK1769891.1"/>
    <property type="molecule type" value="Genomic_DNA"/>
</dbReference>
<name>A0AAJ0C4Q8_9PEZI</name>
<keyword evidence="3" id="KW-1185">Reference proteome</keyword>
<dbReference type="RefSeq" id="XP_060286104.1">
    <property type="nucleotide sequence ID" value="XM_060427148.1"/>
</dbReference>
<feature type="region of interest" description="Disordered" evidence="1">
    <location>
        <begin position="1"/>
        <end position="33"/>
    </location>
</feature>
<feature type="compositionally biased region" description="Polar residues" evidence="1">
    <location>
        <begin position="71"/>
        <end position="91"/>
    </location>
</feature>
<evidence type="ECO:0000256" key="1">
    <source>
        <dbReference type="SAM" id="MobiDB-lite"/>
    </source>
</evidence>
<protein>
    <submittedName>
        <fullName evidence="2">Uncharacterized protein</fullName>
    </submittedName>
</protein>
<gene>
    <name evidence="2" type="ORF">QBC33DRAFT_529485</name>
</gene>
<dbReference type="Proteomes" id="UP001244011">
    <property type="component" value="Unassembled WGS sequence"/>
</dbReference>
<comment type="caution">
    <text evidence="2">The sequence shown here is derived from an EMBL/GenBank/DDBJ whole genome shotgun (WGS) entry which is preliminary data.</text>
</comment>
<evidence type="ECO:0000313" key="3">
    <source>
        <dbReference type="Proteomes" id="UP001244011"/>
    </source>
</evidence>
<dbReference type="AlphaFoldDB" id="A0AAJ0C4Q8"/>
<organism evidence="2 3">
    <name type="scientific">Phialemonium atrogriseum</name>
    <dbReference type="NCBI Taxonomy" id="1093897"/>
    <lineage>
        <taxon>Eukaryota</taxon>
        <taxon>Fungi</taxon>
        <taxon>Dikarya</taxon>
        <taxon>Ascomycota</taxon>
        <taxon>Pezizomycotina</taxon>
        <taxon>Sordariomycetes</taxon>
        <taxon>Sordariomycetidae</taxon>
        <taxon>Cephalothecales</taxon>
        <taxon>Cephalothecaceae</taxon>
        <taxon>Phialemonium</taxon>
    </lineage>
</organism>
<proteinExistence type="predicted"/>
<sequence>MGDRYSSRDEAKRQGKKPQSGPDQAGNSEVIPDESVIGRITSSAAGLAGAVLGGPSSNAALAASLSGEKGQASTANDSAQRVGESSVQWQPGPSRVASFRPSQSQAHVAAEEAAFASFLDNDGNILQAAEPTDAMDRAWQPREAMPNSGDSAGDLNAYSSVTEQQKHDGQAVVTLLSEGGDAIFPGEIEDESMTPQESEGLRRALFGDAPDAAVPSEEWDNVLNFVPEYLRLGVNARYWEDVPSNSQKERETSVHVGVSDPGQAWQVWVGQWSDVLTRYTDEVWGDLSSLVEQARSEVAQLDDAKPEDSPPQTKALRRLRAILGHLRGQQSS</sequence>
<accession>A0AAJ0C4Q8</accession>
<dbReference type="GeneID" id="85310335"/>
<feature type="region of interest" description="Disordered" evidence="1">
    <location>
        <begin position="65"/>
        <end position="104"/>
    </location>
</feature>
<feature type="compositionally biased region" description="Basic and acidic residues" evidence="1">
    <location>
        <begin position="1"/>
        <end position="13"/>
    </location>
</feature>
<evidence type="ECO:0000313" key="2">
    <source>
        <dbReference type="EMBL" id="KAK1769891.1"/>
    </source>
</evidence>